<sequence length="211" mass="22256">MKSIFSSALLLLLCLAVGISAAPSTIEGKTPNPARCPNAQLLHSDYIAVGENKVTYATFSCDHSAVNASALAGRSLQPVSSFAARDATECTDPVNCRCGQTCVATCNANTVNAPTLSNCQTLGQALKIVGVSTGIGQTFFVNPGNAVLFFFGDCGFEWDNLNTKTTIEYCWDDFANTEATLYNVCLAAGSTNKGGSCLSVTDDWQLSFDFV</sequence>
<evidence type="ECO:0000313" key="2">
    <source>
        <dbReference type="EMBL" id="THH06180.1"/>
    </source>
</evidence>
<reference evidence="2 3" key="1">
    <citation type="submission" date="2019-02" db="EMBL/GenBank/DDBJ databases">
        <title>Genome sequencing of the rare red list fungi Bondarzewia mesenterica.</title>
        <authorList>
            <person name="Buettner E."/>
            <person name="Kellner H."/>
        </authorList>
    </citation>
    <scope>NUCLEOTIDE SEQUENCE [LARGE SCALE GENOMIC DNA]</scope>
    <source>
        <strain evidence="2 3">DSM 108281</strain>
    </source>
</reference>
<dbReference type="AlphaFoldDB" id="A0A4S4L992"/>
<protein>
    <submittedName>
        <fullName evidence="2">Uncharacterized protein</fullName>
    </submittedName>
</protein>
<dbReference type="OrthoDB" id="3215267at2759"/>
<proteinExistence type="predicted"/>
<feature type="signal peptide" evidence="1">
    <location>
        <begin position="1"/>
        <end position="21"/>
    </location>
</feature>
<evidence type="ECO:0000313" key="3">
    <source>
        <dbReference type="Proteomes" id="UP000310158"/>
    </source>
</evidence>
<gene>
    <name evidence="2" type="ORF">EW146_g9696</name>
</gene>
<feature type="chain" id="PRO_5020287496" evidence="1">
    <location>
        <begin position="22"/>
        <end position="211"/>
    </location>
</feature>
<organism evidence="2 3">
    <name type="scientific">Bondarzewia mesenterica</name>
    <dbReference type="NCBI Taxonomy" id="1095465"/>
    <lineage>
        <taxon>Eukaryota</taxon>
        <taxon>Fungi</taxon>
        <taxon>Dikarya</taxon>
        <taxon>Basidiomycota</taxon>
        <taxon>Agaricomycotina</taxon>
        <taxon>Agaricomycetes</taxon>
        <taxon>Russulales</taxon>
        <taxon>Bondarzewiaceae</taxon>
        <taxon>Bondarzewia</taxon>
    </lineage>
</organism>
<name>A0A4S4L992_9AGAM</name>
<dbReference type="EMBL" id="SGPL01000909">
    <property type="protein sequence ID" value="THH06180.1"/>
    <property type="molecule type" value="Genomic_DNA"/>
</dbReference>
<evidence type="ECO:0000256" key="1">
    <source>
        <dbReference type="SAM" id="SignalP"/>
    </source>
</evidence>
<accession>A0A4S4L992</accession>
<dbReference type="Proteomes" id="UP000310158">
    <property type="component" value="Unassembled WGS sequence"/>
</dbReference>
<keyword evidence="3" id="KW-1185">Reference proteome</keyword>
<comment type="caution">
    <text evidence="2">The sequence shown here is derived from an EMBL/GenBank/DDBJ whole genome shotgun (WGS) entry which is preliminary data.</text>
</comment>
<keyword evidence="1" id="KW-0732">Signal</keyword>